<dbReference type="InterPro" id="IPR036736">
    <property type="entry name" value="ACP-like_sf"/>
</dbReference>
<comment type="similarity">
    <text evidence="2">Belongs to the ATP-dependent AMP-binding enzyme family.</text>
</comment>
<comment type="cofactor">
    <cofactor evidence="1">
        <name>pantetheine 4'-phosphate</name>
        <dbReference type="ChEBI" id="CHEBI:47942"/>
    </cofactor>
</comment>
<evidence type="ECO:0000256" key="4">
    <source>
        <dbReference type="ARBA" id="ARBA00022553"/>
    </source>
</evidence>
<dbReference type="InterPro" id="IPR010071">
    <property type="entry name" value="AA_adenyl_dom"/>
</dbReference>
<dbReference type="CDD" id="cd19531">
    <property type="entry name" value="LCL_NRPS-like"/>
    <property type="match status" value="2"/>
</dbReference>
<sequence>MRHSDSTSSRSSSLLQQKLKEKLEGKKKQIVKRSAKERFPPLSFAQQRLWFIDKLQQGSSAYNICLPFKINGAFHLEHFKNSIHTIVQRHEALRTNFLEQEGKAYQLIHEHKAQSIHYVDLSSHPVQDSQTYINNALREEIDYVFDLSHEELFRVRIFKQSDVEHVCIITQHHIISDGWSIDLLFQELQAIYLSFLSGKPHELPEMTVQYADYASWQRKLMEKGDFQKQTDYWKGKLKDHAKKLDLPTDYSRPKRQTFHGKTLPFHIPHQLANELKRVSQEHQSTLFMTLLTAFQILLSRYSNQEDVIVGTPIANRKQKEVQHLLGFFVNTLALRARVEGNKTFQQILNEVRETTLEAFMNQDVPFEKIVEEVVEERDASYSPLFQVMFALNQDSEKLNASDFSLEPIEFDRHTSKFDLMLTTKDTEDGIEAIIEYNTDLFHQSTIKRMSGHFLQLLNQIVLNPAGKIAEYDLLTVKERATIVKEWNETITDYPKDQTIVQLFEAIVDKNPEAIAIHDGNSTVSYRELNEKANRLAHYLNRNYHNEEKIGILLERSPEMIISIIGILKANKAYVPFDRSYPVERIGYMVIDAEVQTIITRESLSSQLPQESTELLFIDQLDHFLSTMGTANLNQCTDSQALAYIMYTSGSTGRPKGVCVNQRNIIRLVKDSNYFTLSTKEVFLQLAPISFDAATFEIWGSLLNGQELVIFPPETPSLETIGEVIHEFGVTTLWLTAGLFHEMVQHNLQGLQPIRQLLAGGDKLNVQSVNKVLQQLPDCRLINGYGPTENTTFTCFHELSLEHGDYTSVPIGRPISNTKVYILDKNLMPVPVGIPGELYIAGDGLSKGYYNQPELTKERFISSPFNTGEILYRSGDLVRYLEDGVIDFIGRIDRQVKIRGFRIELGEVESTILAHKAIQDVVVIDKEEGGEKLLLAYIVWNKGQKISTEQLQQELQQTLPTYMIPTYITPMDVLPLTQNGKIDRKALPNPTKSQEKSLERIEPKDAIEEQMLAIWSDTLNNEAIGVDSNFFRCGGHSLLAARMTFKLGKIFNIELSINTVFEFPTVRKLANVVRQEMKRNQHGTKWASIPKVTRQKEHPLSFAQQRLWVLHQLEPNNPAYNMLVPMKLKGKLDLKALEQALAEMVKRHESLRTTFHIRNGEPYQVISQHLDSVLTHIDYSLVSAEGHFDQLVDQYCNQALSQPYDLEKGPLFKATLMKKHEQEHVLLLEMHHIISDGWSLEVIQRELHILYEAFLKQQPSPLPSLPTQYLDYSVWQKEVFEKEVMEEQMAYWSEQLKGHSYVLKLPVDYPRPKQLTGKGAVYQLKLSKETSKKLKELSNEHNTTLYMTLLTLFNLLLKGYTGEKDILVGTPIANRTHPHVEGLIGYFVNTLVIRTQMQEDMSFVELLETVKNTVTDGFAHQDLPFEKVVDKLRVDRDVSYSPLFQVMFSLQNSTQTTFTMDKLEVDYINCQPETAKFDLSLDMTDTEEGITGAFEYSTDLFSQSTIEKMANHLEVLIHSILKDKEQNVSDVMILDEEEKQQMVYDWNATNIPFPDKKCIHQLFEDSVDKMPNHVAVVFKEKTLTYRELDQKANQLAHYLQERGVGPGVCVAIGIERSLELPISLLAVLKAGGAFLPLDLDAPSKRISQVLKGAEPLLCLVHSHLKNIPNDVVSLVDIHEVDKFSTYPTSRPISEVTSDDLVSIYYTSGSTGKPKGVENVHKGWVNHMTWNQNELKLTCNETVLHKTTLTFDDSGIEFFWTFMVGARVAILEPGAHRDPHAIIQAMIQYNVAVSFFVPSMLNLIIDRISLEERLQLTDLRVVVSGGEALHSETVRKFMERFESELYNTWGATEVSIGSSFHRCTITDVVKDGNVSIGKPIDNHYLYVLNENLQPVPIGVPGDIYIGGIGLARGYYKNSLKTKESFISNPFIEGERMYRTGDRGTFDLVGNIQFLGRADNQVKIRGMRIELGEIEHTLAQHSSVKEAVVVIKEDHVGEKKLVGYAVCYSTQPSSSMELREYLKAKLPGHMVPSFVVTLESFPLNNNGKVDRKALPTPEMTSSEDYVAPRNDTEKIMQNIWRNVLNINKISVKDNFFEMGGHSLKAIVLMDRIEEEFQQRVPLSTLYEKQTVEELCQELKPERTIKDQILVKIQEGEKDGAPLFFAHPVGGGIMSYIQLAKELKEETIYGLQAMGYESDHQPLTDMHEMADLYLSEIQQVQEKGPYRLAGWSFGGNLVFEIAKRLELLGEEVEFIVIIDSEAEVKAVETYNKNRSSLQLISLNLGICNEVEINMNQDLDEDQLLNQVAKKLKALEFFHQDTSNEVMKRKIEVLAANEEAFSHYTTRGIVEADIHVFHVTEVNPHRPFSLIEPEKWRNRTNGQLSITRVEGHHESVLEQPNVSNLVNRIKERLSWQHTLLESK</sequence>
<dbReference type="SUPFAM" id="SSF53474">
    <property type="entry name" value="alpha/beta-Hydrolases"/>
    <property type="match status" value="1"/>
</dbReference>
<dbReference type="NCBIfam" id="NF003417">
    <property type="entry name" value="PRK04813.1"/>
    <property type="match status" value="2"/>
</dbReference>
<dbReference type="InterPro" id="IPR001242">
    <property type="entry name" value="Condensation_dom"/>
</dbReference>
<dbReference type="InterPro" id="IPR000873">
    <property type="entry name" value="AMP-dep_synth/lig_dom"/>
</dbReference>
<dbReference type="InterPro" id="IPR001031">
    <property type="entry name" value="Thioesterase"/>
</dbReference>
<dbReference type="PROSITE" id="PS00012">
    <property type="entry name" value="PHOSPHOPANTETHEINE"/>
    <property type="match status" value="1"/>
</dbReference>
<accession>A0ABU8HIP8</accession>
<dbReference type="Gene3D" id="3.40.50.1820">
    <property type="entry name" value="alpha/beta hydrolase"/>
    <property type="match status" value="1"/>
</dbReference>
<evidence type="ECO:0000256" key="1">
    <source>
        <dbReference type="ARBA" id="ARBA00001957"/>
    </source>
</evidence>
<dbReference type="Gene3D" id="2.30.38.10">
    <property type="entry name" value="Luciferase, Domain 3"/>
    <property type="match status" value="1"/>
</dbReference>
<gene>
    <name evidence="7" type="ORF">WAK64_18020</name>
</gene>
<evidence type="ECO:0000256" key="3">
    <source>
        <dbReference type="ARBA" id="ARBA00022450"/>
    </source>
</evidence>
<dbReference type="Gene3D" id="3.40.50.980">
    <property type="match status" value="2"/>
</dbReference>
<dbReference type="InterPro" id="IPR042099">
    <property type="entry name" value="ANL_N_sf"/>
</dbReference>
<evidence type="ECO:0000256" key="2">
    <source>
        <dbReference type="ARBA" id="ARBA00006432"/>
    </source>
</evidence>
<dbReference type="RefSeq" id="WP_336588397.1">
    <property type="nucleotide sequence ID" value="NZ_JBBAXC010000018.1"/>
</dbReference>
<evidence type="ECO:0000256" key="5">
    <source>
        <dbReference type="ARBA" id="ARBA00023194"/>
    </source>
</evidence>
<dbReference type="InterPro" id="IPR009081">
    <property type="entry name" value="PP-bd_ACP"/>
</dbReference>
<dbReference type="CDD" id="cd12117">
    <property type="entry name" value="A_NRPS_Srf_like"/>
    <property type="match status" value="1"/>
</dbReference>
<dbReference type="NCBIfam" id="TIGR01733">
    <property type="entry name" value="AA-adenyl-dom"/>
    <property type="match status" value="2"/>
</dbReference>
<keyword evidence="4" id="KW-0597">Phosphoprotein</keyword>
<dbReference type="Pfam" id="PF00668">
    <property type="entry name" value="Condensation"/>
    <property type="match status" value="2"/>
</dbReference>
<feature type="domain" description="Carrier" evidence="6">
    <location>
        <begin position="2064"/>
        <end position="2139"/>
    </location>
</feature>
<name>A0ABU8HIP8_9BACI</name>
<dbReference type="Pfam" id="PF13193">
    <property type="entry name" value="AMP-binding_C"/>
    <property type="match status" value="2"/>
</dbReference>
<dbReference type="CDD" id="cd05930">
    <property type="entry name" value="A_NRPS"/>
    <property type="match status" value="1"/>
</dbReference>
<evidence type="ECO:0000313" key="7">
    <source>
        <dbReference type="EMBL" id="MEI5908948.1"/>
    </source>
</evidence>
<keyword evidence="5" id="KW-0045">Antibiotic biosynthesis</keyword>
<feature type="domain" description="Carrier" evidence="6">
    <location>
        <begin position="1001"/>
        <end position="1076"/>
    </location>
</feature>
<keyword evidence="3" id="KW-0596">Phosphopantetheine</keyword>
<dbReference type="SUPFAM" id="SSF56801">
    <property type="entry name" value="Acetyl-CoA synthetase-like"/>
    <property type="match status" value="2"/>
</dbReference>
<dbReference type="PANTHER" id="PTHR45527:SF1">
    <property type="entry name" value="FATTY ACID SYNTHASE"/>
    <property type="match status" value="1"/>
</dbReference>
<dbReference type="Pfam" id="PF00550">
    <property type="entry name" value="PP-binding"/>
    <property type="match status" value="2"/>
</dbReference>
<evidence type="ECO:0000259" key="6">
    <source>
        <dbReference type="PROSITE" id="PS50075"/>
    </source>
</evidence>
<dbReference type="SUPFAM" id="SSF47336">
    <property type="entry name" value="ACP-like"/>
    <property type="match status" value="2"/>
</dbReference>
<comment type="caution">
    <text evidence="7">The sequence shown here is derived from an EMBL/GenBank/DDBJ whole genome shotgun (WGS) entry which is preliminary data.</text>
</comment>
<dbReference type="Proteomes" id="UP001312865">
    <property type="component" value="Unassembled WGS sequence"/>
</dbReference>
<dbReference type="Gene3D" id="1.10.1200.10">
    <property type="entry name" value="ACP-like"/>
    <property type="match status" value="2"/>
</dbReference>
<dbReference type="SUPFAM" id="SSF52777">
    <property type="entry name" value="CoA-dependent acyltransferases"/>
    <property type="match status" value="4"/>
</dbReference>
<evidence type="ECO:0000313" key="8">
    <source>
        <dbReference type="Proteomes" id="UP001312865"/>
    </source>
</evidence>
<dbReference type="PANTHER" id="PTHR45527">
    <property type="entry name" value="NONRIBOSOMAL PEPTIDE SYNTHETASE"/>
    <property type="match status" value="1"/>
</dbReference>
<dbReference type="InterPro" id="IPR025110">
    <property type="entry name" value="AMP-bd_C"/>
</dbReference>
<dbReference type="Pfam" id="PF00975">
    <property type="entry name" value="Thioesterase"/>
    <property type="match status" value="1"/>
</dbReference>
<keyword evidence="8" id="KW-1185">Reference proteome</keyword>
<dbReference type="Gene3D" id="3.30.559.10">
    <property type="entry name" value="Chloramphenicol acetyltransferase-like domain"/>
    <property type="match status" value="2"/>
</dbReference>
<dbReference type="Pfam" id="PF00501">
    <property type="entry name" value="AMP-binding"/>
    <property type="match status" value="2"/>
</dbReference>
<organism evidence="7 8">
    <name type="scientific">Bacillus spongiae</name>
    <dbReference type="NCBI Taxonomy" id="2683610"/>
    <lineage>
        <taxon>Bacteria</taxon>
        <taxon>Bacillati</taxon>
        <taxon>Bacillota</taxon>
        <taxon>Bacilli</taxon>
        <taxon>Bacillales</taxon>
        <taxon>Bacillaceae</taxon>
        <taxon>Bacillus</taxon>
    </lineage>
</organism>
<dbReference type="InterPro" id="IPR023213">
    <property type="entry name" value="CAT-like_dom_sf"/>
</dbReference>
<reference evidence="7 8" key="1">
    <citation type="journal article" date="2018" name="J. Microbiol.">
        <title>Bacillus spongiae sp. nov., isolated from sponge of Jeju Island.</title>
        <authorList>
            <person name="Lee G.E."/>
            <person name="Im W.T."/>
            <person name="Park J.S."/>
        </authorList>
    </citation>
    <scope>NUCLEOTIDE SEQUENCE [LARGE SCALE GENOMIC DNA]</scope>
    <source>
        <strain evidence="7 8">135PIL107-10</strain>
    </source>
</reference>
<dbReference type="EMBL" id="JBBAXC010000018">
    <property type="protein sequence ID" value="MEI5908948.1"/>
    <property type="molecule type" value="Genomic_DNA"/>
</dbReference>
<protein>
    <submittedName>
        <fullName evidence="7">Amino acid adenylation domain-containing protein</fullName>
    </submittedName>
</protein>
<dbReference type="InterPro" id="IPR020845">
    <property type="entry name" value="AMP-binding_CS"/>
</dbReference>
<dbReference type="InterPro" id="IPR029058">
    <property type="entry name" value="AB_hydrolase_fold"/>
</dbReference>
<dbReference type="Gene3D" id="3.30.559.30">
    <property type="entry name" value="Nonribosomal peptide synthetase, condensation domain"/>
    <property type="match status" value="2"/>
</dbReference>
<dbReference type="InterPro" id="IPR045851">
    <property type="entry name" value="AMP-bd_C_sf"/>
</dbReference>
<dbReference type="PROSITE" id="PS50075">
    <property type="entry name" value="CARRIER"/>
    <property type="match status" value="2"/>
</dbReference>
<dbReference type="PROSITE" id="PS00455">
    <property type="entry name" value="AMP_BINDING"/>
    <property type="match status" value="2"/>
</dbReference>
<proteinExistence type="inferred from homology"/>
<dbReference type="Gene3D" id="3.30.300.30">
    <property type="match status" value="2"/>
</dbReference>
<dbReference type="InterPro" id="IPR006162">
    <property type="entry name" value="Ppantetheine_attach_site"/>
</dbReference>
<dbReference type="Gene3D" id="3.40.50.12780">
    <property type="entry name" value="N-terminal domain of ligase-like"/>
    <property type="match status" value="1"/>
</dbReference>